<keyword evidence="5" id="KW-0812">Transmembrane</keyword>
<dbReference type="Pfam" id="PF14289">
    <property type="entry name" value="DUF4369"/>
    <property type="match status" value="1"/>
</dbReference>
<dbReference type="InterPro" id="IPR000866">
    <property type="entry name" value="AhpC/TSA"/>
</dbReference>
<dbReference type="PANTHER" id="PTHR42852">
    <property type="entry name" value="THIOL:DISULFIDE INTERCHANGE PROTEIN DSBE"/>
    <property type="match status" value="1"/>
</dbReference>
<dbReference type="Pfam" id="PF00578">
    <property type="entry name" value="AhpC-TSA"/>
    <property type="match status" value="1"/>
</dbReference>
<dbReference type="GO" id="GO:0030313">
    <property type="term" value="C:cell envelope"/>
    <property type="evidence" value="ECO:0007669"/>
    <property type="project" value="UniProtKB-SubCell"/>
</dbReference>
<dbReference type="CDD" id="cd02966">
    <property type="entry name" value="TlpA_like_family"/>
    <property type="match status" value="1"/>
</dbReference>
<evidence type="ECO:0000256" key="4">
    <source>
        <dbReference type="ARBA" id="ARBA00023284"/>
    </source>
</evidence>
<sequence>MGRVNTTLITDVCLPYYKIQEHMIRYYLFITLGICLVFVSCQVMRQKPYYALEAEITGAPEGGTVYLSNAKRIVIDSTIVRQHKFRFTGKVDYPTIYTITFVDHAEPNPNLRPIIPVFMENSQIRIRADIGQLSKESQFRIGQYDYDKVQVMGSHHDVIYREFLAGYKPLFESRKAAFRKYLDLINYGDPSNNVQKGITMVGQVDEAAAQRNDYLLKYIVDNPKSYVSLYIAGQYADYFDVDQMMKLLHSMDTQLLRQSGGKQLVSKIEQFRTSAVGAMYTDLSFQDKDGNPVRLSDHVAKGKYVLLEFWASWCVPCRADIPHLKENYKRYHPEGFEVISISMDAKKTDWLRALEEEKMPWLQVSDLLGFKGQVSKKYNFSGIPTCILIDPTGKIASRNMRGSWMDKVLIETYGDKFSLGGH</sequence>
<organism evidence="7 8">
    <name type="scientific">Sphingobacterium nematocida</name>
    <dbReference type="NCBI Taxonomy" id="1513896"/>
    <lineage>
        <taxon>Bacteria</taxon>
        <taxon>Pseudomonadati</taxon>
        <taxon>Bacteroidota</taxon>
        <taxon>Sphingobacteriia</taxon>
        <taxon>Sphingobacteriales</taxon>
        <taxon>Sphingobacteriaceae</taxon>
        <taxon>Sphingobacterium</taxon>
    </lineage>
</organism>
<keyword evidence="8" id="KW-1185">Reference proteome</keyword>
<dbReference type="OrthoDB" id="1095575at2"/>
<dbReference type="GO" id="GO:0016209">
    <property type="term" value="F:antioxidant activity"/>
    <property type="evidence" value="ECO:0007669"/>
    <property type="project" value="InterPro"/>
</dbReference>
<keyword evidence="3" id="KW-1015">Disulfide bond</keyword>
<evidence type="ECO:0000256" key="5">
    <source>
        <dbReference type="SAM" id="Phobius"/>
    </source>
</evidence>
<dbReference type="InterPro" id="IPR025380">
    <property type="entry name" value="DUF4369"/>
</dbReference>
<dbReference type="InterPro" id="IPR013766">
    <property type="entry name" value="Thioredoxin_domain"/>
</dbReference>
<dbReference type="PROSITE" id="PS00194">
    <property type="entry name" value="THIOREDOXIN_1"/>
    <property type="match status" value="1"/>
</dbReference>
<keyword evidence="5" id="KW-0472">Membrane</keyword>
<dbReference type="PROSITE" id="PS51352">
    <property type="entry name" value="THIOREDOXIN_2"/>
    <property type="match status" value="1"/>
</dbReference>
<keyword evidence="7" id="KW-0413">Isomerase</keyword>
<name>A0A1T5AUH8_9SPHI</name>
<evidence type="ECO:0000256" key="1">
    <source>
        <dbReference type="ARBA" id="ARBA00004196"/>
    </source>
</evidence>
<keyword evidence="4" id="KW-0676">Redox-active center</keyword>
<accession>A0A1T5AUH8</accession>
<proteinExistence type="predicted"/>
<dbReference type="STRING" id="1513896.SAMN05660841_00193"/>
<dbReference type="AlphaFoldDB" id="A0A1T5AUH8"/>
<evidence type="ECO:0000256" key="3">
    <source>
        <dbReference type="ARBA" id="ARBA00023157"/>
    </source>
</evidence>
<dbReference type="EMBL" id="FUZF01000001">
    <property type="protein sequence ID" value="SKB38711.1"/>
    <property type="molecule type" value="Genomic_DNA"/>
</dbReference>
<dbReference type="GO" id="GO:0017004">
    <property type="term" value="P:cytochrome complex assembly"/>
    <property type="evidence" value="ECO:0007669"/>
    <property type="project" value="UniProtKB-KW"/>
</dbReference>
<evidence type="ECO:0000259" key="6">
    <source>
        <dbReference type="PROSITE" id="PS51352"/>
    </source>
</evidence>
<gene>
    <name evidence="7" type="ORF">SAMN05660841_00193</name>
</gene>
<evidence type="ECO:0000313" key="7">
    <source>
        <dbReference type="EMBL" id="SKB38711.1"/>
    </source>
</evidence>
<dbReference type="Proteomes" id="UP000190150">
    <property type="component" value="Unassembled WGS sequence"/>
</dbReference>
<dbReference type="SUPFAM" id="SSF52833">
    <property type="entry name" value="Thioredoxin-like"/>
    <property type="match status" value="1"/>
</dbReference>
<reference evidence="8" key="1">
    <citation type="submission" date="2017-02" db="EMBL/GenBank/DDBJ databases">
        <authorList>
            <person name="Varghese N."/>
            <person name="Submissions S."/>
        </authorList>
    </citation>
    <scope>NUCLEOTIDE SEQUENCE [LARGE SCALE GENOMIC DNA]</scope>
    <source>
        <strain evidence="8">DSM 24091</strain>
    </source>
</reference>
<dbReference type="InterPro" id="IPR050553">
    <property type="entry name" value="Thioredoxin_ResA/DsbE_sf"/>
</dbReference>
<dbReference type="GO" id="GO:0016853">
    <property type="term" value="F:isomerase activity"/>
    <property type="evidence" value="ECO:0007669"/>
    <property type="project" value="UniProtKB-KW"/>
</dbReference>
<comment type="subcellular location">
    <subcellularLocation>
        <location evidence="1">Cell envelope</location>
    </subcellularLocation>
</comment>
<dbReference type="InterPro" id="IPR017937">
    <property type="entry name" value="Thioredoxin_CS"/>
</dbReference>
<dbReference type="PANTHER" id="PTHR42852:SF6">
    <property type="entry name" value="THIOL:DISULFIDE INTERCHANGE PROTEIN DSBE"/>
    <property type="match status" value="1"/>
</dbReference>
<feature type="domain" description="Thioredoxin" evidence="6">
    <location>
        <begin position="274"/>
        <end position="419"/>
    </location>
</feature>
<dbReference type="InterPro" id="IPR036249">
    <property type="entry name" value="Thioredoxin-like_sf"/>
</dbReference>
<evidence type="ECO:0000256" key="2">
    <source>
        <dbReference type="ARBA" id="ARBA00022748"/>
    </source>
</evidence>
<keyword evidence="5" id="KW-1133">Transmembrane helix</keyword>
<protein>
    <submittedName>
        <fullName evidence="7">Thiol-disulfide isomerase or thioredoxin</fullName>
    </submittedName>
</protein>
<feature type="transmembrane region" description="Helical" evidence="5">
    <location>
        <begin position="24"/>
        <end position="44"/>
    </location>
</feature>
<dbReference type="GO" id="GO:0016491">
    <property type="term" value="F:oxidoreductase activity"/>
    <property type="evidence" value="ECO:0007669"/>
    <property type="project" value="InterPro"/>
</dbReference>
<evidence type="ECO:0000313" key="8">
    <source>
        <dbReference type="Proteomes" id="UP000190150"/>
    </source>
</evidence>
<dbReference type="Gene3D" id="3.40.30.10">
    <property type="entry name" value="Glutaredoxin"/>
    <property type="match status" value="1"/>
</dbReference>
<keyword evidence="2" id="KW-0201">Cytochrome c-type biogenesis</keyword>